<dbReference type="InterPro" id="IPR042213">
    <property type="entry name" value="NBD_C_sf"/>
</dbReference>
<feature type="domain" description="Four-carbon acid sugar kinase nucleotide binding" evidence="8">
    <location>
        <begin position="263"/>
        <end position="413"/>
    </location>
</feature>
<dbReference type="RefSeq" id="WP_344208442.1">
    <property type="nucleotide sequence ID" value="NZ_BAAAOS010000001.1"/>
</dbReference>
<dbReference type="Gene3D" id="3.40.980.20">
    <property type="entry name" value="Four-carbon acid sugar kinase, nucleotide binding domain"/>
    <property type="match status" value="1"/>
</dbReference>
<reference evidence="9 10" key="1">
    <citation type="journal article" date="2019" name="Int. J. Syst. Evol. Microbiol.">
        <title>The Global Catalogue of Microorganisms (GCM) 10K type strain sequencing project: providing services to taxonomists for standard genome sequencing and annotation.</title>
        <authorList>
            <consortium name="The Broad Institute Genomics Platform"/>
            <consortium name="The Broad Institute Genome Sequencing Center for Infectious Disease"/>
            <person name="Wu L."/>
            <person name="Ma J."/>
        </authorList>
    </citation>
    <scope>NUCLEOTIDE SEQUENCE [LARGE SCALE GENOMIC DNA]</scope>
    <source>
        <strain evidence="9 10">JCM 14969</strain>
    </source>
</reference>
<evidence type="ECO:0000256" key="1">
    <source>
        <dbReference type="ARBA" id="ARBA00005715"/>
    </source>
</evidence>
<dbReference type="GO" id="GO:0016301">
    <property type="term" value="F:kinase activity"/>
    <property type="evidence" value="ECO:0007669"/>
    <property type="project" value="UniProtKB-KW"/>
</dbReference>
<dbReference type="EMBL" id="BAAAOS010000001">
    <property type="protein sequence ID" value="GAA1550808.1"/>
    <property type="molecule type" value="Genomic_DNA"/>
</dbReference>
<evidence type="ECO:0000256" key="5">
    <source>
        <dbReference type="ARBA" id="ARBA00022840"/>
    </source>
</evidence>
<evidence type="ECO:0000256" key="3">
    <source>
        <dbReference type="ARBA" id="ARBA00022741"/>
    </source>
</evidence>
<keyword evidence="2" id="KW-0808">Transferase</keyword>
<gene>
    <name evidence="9" type="ORF">GCM10009789_00710</name>
</gene>
<evidence type="ECO:0000313" key="9">
    <source>
        <dbReference type="EMBL" id="GAA1550808.1"/>
    </source>
</evidence>
<evidence type="ECO:0000256" key="6">
    <source>
        <dbReference type="ARBA" id="ARBA00023277"/>
    </source>
</evidence>
<comment type="caution">
    <text evidence="9">The sequence shown here is derived from an EMBL/GenBank/DDBJ whole genome shotgun (WGS) entry which is preliminary data.</text>
</comment>
<dbReference type="SUPFAM" id="SSF142764">
    <property type="entry name" value="YgbK-like"/>
    <property type="match status" value="1"/>
</dbReference>
<keyword evidence="3" id="KW-0547">Nucleotide-binding</keyword>
<evidence type="ECO:0000313" key="10">
    <source>
        <dbReference type="Proteomes" id="UP001500393"/>
    </source>
</evidence>
<feature type="domain" description="Four-carbon acid sugar kinase N-terminal" evidence="7">
    <location>
        <begin position="5"/>
        <end position="236"/>
    </location>
</feature>
<accession>A0ABN2C0X3</accession>
<keyword evidence="6" id="KW-0119">Carbohydrate metabolism</keyword>
<dbReference type="InterPro" id="IPR031475">
    <property type="entry name" value="NBD_C"/>
</dbReference>
<keyword evidence="10" id="KW-1185">Reference proteome</keyword>
<comment type="similarity">
    <text evidence="1">Belongs to the four-carbon acid sugar kinase family.</text>
</comment>
<name>A0ABN2C0X3_9ACTN</name>
<dbReference type="InterPro" id="IPR037051">
    <property type="entry name" value="4-carb_acid_sugar_kinase_N_sf"/>
</dbReference>
<evidence type="ECO:0000256" key="2">
    <source>
        <dbReference type="ARBA" id="ARBA00022679"/>
    </source>
</evidence>
<protein>
    <submittedName>
        <fullName evidence="9">Four-carbon acid sugar kinase family protein</fullName>
    </submittedName>
</protein>
<dbReference type="InterPro" id="IPR010737">
    <property type="entry name" value="4-carb_acid_sugar_kinase_N"/>
</dbReference>
<dbReference type="Pfam" id="PF17042">
    <property type="entry name" value="NBD_C"/>
    <property type="match status" value="1"/>
</dbReference>
<keyword evidence="5" id="KW-0067">ATP-binding</keyword>
<evidence type="ECO:0000259" key="8">
    <source>
        <dbReference type="Pfam" id="PF17042"/>
    </source>
</evidence>
<evidence type="ECO:0000256" key="4">
    <source>
        <dbReference type="ARBA" id="ARBA00022777"/>
    </source>
</evidence>
<evidence type="ECO:0000259" key="7">
    <source>
        <dbReference type="Pfam" id="PF07005"/>
    </source>
</evidence>
<dbReference type="Gene3D" id="3.40.50.10840">
    <property type="entry name" value="Putative sugar-binding, N-terminal domain"/>
    <property type="match status" value="1"/>
</dbReference>
<organism evidence="9 10">
    <name type="scientific">Kribbella sancticallisti</name>
    <dbReference type="NCBI Taxonomy" id="460087"/>
    <lineage>
        <taxon>Bacteria</taxon>
        <taxon>Bacillati</taxon>
        <taxon>Actinomycetota</taxon>
        <taxon>Actinomycetes</taxon>
        <taxon>Propionibacteriales</taxon>
        <taxon>Kribbellaceae</taxon>
        <taxon>Kribbella</taxon>
    </lineage>
</organism>
<dbReference type="Proteomes" id="UP001500393">
    <property type="component" value="Unassembled WGS sequence"/>
</dbReference>
<sequence length="428" mass="44696">MVEAAFYGDDFTGSTDALLQYERLGLRSALLVELPAAEELRALAAQYDVIGVAGIARSLAPEEQEAEIRPILTALRDLGPRVVQYKICSTADSSPTLGSIGRALDVGRALFGTTPIPVLAAQPDLGRYTVFGHHFAAEAGAIHRLDRQPAMSHHPATPMKESDLRLHLSAQTNLVITSLDLTRYADLETHYAQLQADVVVLDALTDSDLHAAGRAILSTQNGPLFAIGSGGLSRALAFALTTQPGAPAPQATPQSGGANEQVLVVSGSQSGRTAEQIQHAVDAGWISLVLGRDSSAVSQRAVDHLRGGAPGVVVHTGRADGQAVSEVLPGLAAGLADVVRTVAHGTEVRRMVVAGGDTSGRVLRELGITAVELESTTGFGAGAALCRTIAGDERLDGLLVILKGGQVGSADLFEALRRYGREAQVLDR</sequence>
<keyword evidence="4 9" id="KW-0418">Kinase</keyword>
<proteinExistence type="inferred from homology"/>
<dbReference type="Pfam" id="PF07005">
    <property type="entry name" value="SBD_N"/>
    <property type="match status" value="1"/>
</dbReference>